<gene>
    <name evidence="28" type="ORF">TSIB3V08_LOCUS1432</name>
</gene>
<dbReference type="InterPro" id="IPR044880">
    <property type="entry name" value="NCX_ion-bd_dom_sf"/>
</dbReference>
<evidence type="ECO:0000256" key="24">
    <source>
        <dbReference type="ARBA" id="ARBA00082809"/>
    </source>
</evidence>
<keyword evidence="5" id="KW-0050">Antiport</keyword>
<evidence type="ECO:0000256" key="23">
    <source>
        <dbReference type="ARBA" id="ARBA00081356"/>
    </source>
</evidence>
<organism evidence="28">
    <name type="scientific">Timema shepardi</name>
    <name type="common">Walking stick</name>
    <dbReference type="NCBI Taxonomy" id="629360"/>
    <lineage>
        <taxon>Eukaryota</taxon>
        <taxon>Metazoa</taxon>
        <taxon>Ecdysozoa</taxon>
        <taxon>Arthropoda</taxon>
        <taxon>Hexapoda</taxon>
        <taxon>Insecta</taxon>
        <taxon>Pterygota</taxon>
        <taxon>Neoptera</taxon>
        <taxon>Polyneoptera</taxon>
        <taxon>Phasmatodea</taxon>
        <taxon>Timematodea</taxon>
        <taxon>Timematoidea</taxon>
        <taxon>Timematidae</taxon>
        <taxon>Timema</taxon>
    </lineage>
</organism>
<dbReference type="GO" id="GO:0008273">
    <property type="term" value="F:calcium, potassium:sodium antiporter activity"/>
    <property type="evidence" value="ECO:0007669"/>
    <property type="project" value="TreeGrafter"/>
</dbReference>
<evidence type="ECO:0000256" key="19">
    <source>
        <dbReference type="ARBA" id="ARBA00023201"/>
    </source>
</evidence>
<accession>A0A7R9AMZ6</accession>
<dbReference type="PANTHER" id="PTHR10846:SF73">
    <property type="entry name" value="SODIUM_CALCIUM EXCHANGER MEMBRANE REGION DOMAIN-CONTAINING PROTEIN"/>
    <property type="match status" value="1"/>
</dbReference>
<dbReference type="AlphaFoldDB" id="A0A7R9AMZ6"/>
<evidence type="ECO:0000256" key="4">
    <source>
        <dbReference type="ARBA" id="ARBA00022448"/>
    </source>
</evidence>
<feature type="transmembrane region" description="Helical" evidence="26">
    <location>
        <begin position="472"/>
        <end position="489"/>
    </location>
</feature>
<comment type="catalytic activity">
    <reaction evidence="20">
        <text>Ca(2+)(out) + K(+)(out) + 4 Na(+)(in) = Ca(2+)(in) + K(+)(in) + 4 Na(+)(out)</text>
        <dbReference type="Rhea" id="RHEA:69967"/>
        <dbReference type="ChEBI" id="CHEBI:29101"/>
        <dbReference type="ChEBI" id="CHEBI:29103"/>
        <dbReference type="ChEBI" id="CHEBI:29108"/>
    </reaction>
</comment>
<keyword evidence="18 26" id="KW-0472">Membrane</keyword>
<evidence type="ECO:0000256" key="18">
    <source>
        <dbReference type="ARBA" id="ARBA00023136"/>
    </source>
</evidence>
<keyword evidence="9 26" id="KW-0812">Transmembrane</keyword>
<dbReference type="Gene3D" id="1.20.1420.30">
    <property type="entry name" value="NCX, central ion-binding region"/>
    <property type="match status" value="2"/>
</dbReference>
<evidence type="ECO:0000256" key="15">
    <source>
        <dbReference type="ARBA" id="ARBA00023034"/>
    </source>
</evidence>
<feature type="transmembrane region" description="Helical" evidence="26">
    <location>
        <begin position="212"/>
        <end position="231"/>
    </location>
</feature>
<keyword evidence="16" id="KW-0915">Sodium</keyword>
<dbReference type="NCBIfam" id="TIGR00367">
    <property type="entry name" value="calcium/sodium antiporter"/>
    <property type="match status" value="1"/>
</dbReference>
<dbReference type="PANTHER" id="PTHR10846">
    <property type="entry name" value="SODIUM/POTASSIUM/CALCIUM EXCHANGER"/>
    <property type="match status" value="1"/>
</dbReference>
<feature type="transmembrane region" description="Helical" evidence="26">
    <location>
        <begin position="509"/>
        <end position="529"/>
    </location>
</feature>
<evidence type="ECO:0000256" key="26">
    <source>
        <dbReference type="SAM" id="Phobius"/>
    </source>
</evidence>
<name>A0A7R9AMZ6_TIMSH</name>
<keyword evidence="15" id="KW-0333">Golgi apparatus</keyword>
<keyword evidence="14 26" id="KW-1133">Transmembrane helix</keyword>
<feature type="region of interest" description="Disordered" evidence="25">
    <location>
        <begin position="272"/>
        <end position="293"/>
    </location>
</feature>
<evidence type="ECO:0000256" key="2">
    <source>
        <dbReference type="ARBA" id="ARBA00004223"/>
    </source>
</evidence>
<sequence length="572" mass="63179">MAKWSKPQYVTIVLEWPADYGEIGVRIPVGSTEGRKLLWQGENCTPPAILDFPPDLFTPEQRRAGAAVLHGVLACYLFVLLATVCDDYFVPSIKRMCSTVELNTTSTLANYATETVLGMSDDVAGATFMAAATSSPELFINSVGTFITEGDIGVGTIVGSAVFNILAVPACCGLFAGQVLKLDWWPLTRDCLMYGVTVVVLILTLNDERVEWYEALMLVSMYILYISAMYFNTCMSDWVKGCCRGSRRHVYRKIVVTEETNPLLMKTDKDRYDSATDVEKHSEETKETNKDDEDEGEIMSLWVWPSEESFGKKCWWMFIWPISFLLKITIPDCRSERWKNYYLLTFTMCILWIGSTSYTVAWMITVIGRSTSYIITCTTPAIGRSTSYIVTCTTTVMGRSTSYIVTCTTTAIGRSTSYIVTCTTTAIGDTLGIPDSVVGITFLAAGTSVPEAVSSVIVTNQGHGSMGISNSIGSNTFDILLCLGLPWLIKSTFLPISPGEHFVVIHSSGLEYNAISLLSTLLILYVSFASNGFKLDRKIGIVCLFIYIAFLTSASLIELNFFFLVNLPTCPM</sequence>
<evidence type="ECO:0000256" key="11">
    <source>
        <dbReference type="ARBA" id="ARBA00022837"/>
    </source>
</evidence>
<proteinExistence type="inferred from homology"/>
<keyword evidence="19" id="KW-0739">Sodium transport</keyword>
<keyword evidence="8" id="KW-0716">Sensory transduction</keyword>
<dbReference type="InterPro" id="IPR004837">
    <property type="entry name" value="NaCa_Exmemb"/>
</dbReference>
<keyword evidence="12" id="KW-0769">Symport</keyword>
<comment type="subcellular location">
    <subcellularLocation>
        <location evidence="1">Golgi apparatus</location>
        <location evidence="1">trans-Golgi network membrane</location>
        <topology evidence="1">Multi-pass membrane protein</topology>
    </subcellularLocation>
    <subcellularLocation>
        <location evidence="2">Melanosome</location>
    </subcellularLocation>
</comment>
<feature type="compositionally biased region" description="Basic and acidic residues" evidence="25">
    <location>
        <begin position="272"/>
        <end position="289"/>
    </location>
</feature>
<dbReference type="EMBL" id="OC000405">
    <property type="protein sequence ID" value="CAD7257157.1"/>
    <property type="molecule type" value="Genomic_DNA"/>
</dbReference>
<evidence type="ECO:0000256" key="14">
    <source>
        <dbReference type="ARBA" id="ARBA00022989"/>
    </source>
</evidence>
<keyword evidence="7" id="KW-0109">Calcium transport</keyword>
<keyword evidence="6" id="KW-0633">Potassium transport</keyword>
<evidence type="ECO:0000256" key="13">
    <source>
        <dbReference type="ARBA" id="ARBA00022958"/>
    </source>
</evidence>
<evidence type="ECO:0000256" key="8">
    <source>
        <dbReference type="ARBA" id="ARBA00022606"/>
    </source>
</evidence>
<keyword evidence="17" id="KW-0406">Ion transport</keyword>
<dbReference type="GO" id="GO:0005794">
    <property type="term" value="C:Golgi apparatus"/>
    <property type="evidence" value="ECO:0007669"/>
    <property type="project" value="UniProtKB-SubCell"/>
</dbReference>
<dbReference type="Pfam" id="PF01699">
    <property type="entry name" value="Na_Ca_ex"/>
    <property type="match status" value="2"/>
</dbReference>
<dbReference type="FunFam" id="1.20.1420.30:FF:000009">
    <property type="entry name" value="sodium/potassium/calcium exchanger 5 isoform X2"/>
    <property type="match status" value="1"/>
</dbReference>
<comment type="similarity">
    <text evidence="3">Belongs to the Ca(2+):cation antiporter (CaCA) (TC 2.A.19) family. SLC24A subfamily.</text>
</comment>
<reference evidence="28" key="1">
    <citation type="submission" date="2020-11" db="EMBL/GenBank/DDBJ databases">
        <authorList>
            <person name="Tran Van P."/>
        </authorList>
    </citation>
    <scope>NUCLEOTIDE SEQUENCE</scope>
</reference>
<evidence type="ECO:0000256" key="1">
    <source>
        <dbReference type="ARBA" id="ARBA00004166"/>
    </source>
</evidence>
<evidence type="ECO:0000313" key="28">
    <source>
        <dbReference type="EMBL" id="CAD7257157.1"/>
    </source>
</evidence>
<evidence type="ECO:0000256" key="6">
    <source>
        <dbReference type="ARBA" id="ARBA00022538"/>
    </source>
</evidence>
<evidence type="ECO:0000256" key="5">
    <source>
        <dbReference type="ARBA" id="ARBA00022449"/>
    </source>
</evidence>
<feature type="transmembrane region" description="Helical" evidence="26">
    <location>
        <begin position="152"/>
        <end position="175"/>
    </location>
</feature>
<evidence type="ECO:0000256" key="7">
    <source>
        <dbReference type="ARBA" id="ARBA00022568"/>
    </source>
</evidence>
<dbReference type="GO" id="GO:0015293">
    <property type="term" value="F:symporter activity"/>
    <property type="evidence" value="ECO:0007669"/>
    <property type="project" value="UniProtKB-KW"/>
</dbReference>
<feature type="transmembrane region" description="Helical" evidence="26">
    <location>
        <begin position="541"/>
        <end position="565"/>
    </location>
</feature>
<comment type="function">
    <text evidence="21">Calcium, potassium:sodium antiporter that transports 1 Ca(2+) and 1 K(+) to the melanosome in exchange for 4 cytoplasmic Na(+). Involved in pigmentation, possibly by participating in ion transport in melanosomes. Predominant sodium-calcium exchanger in melanocytes.</text>
</comment>
<dbReference type="GO" id="GO:0005262">
    <property type="term" value="F:calcium channel activity"/>
    <property type="evidence" value="ECO:0007669"/>
    <property type="project" value="TreeGrafter"/>
</dbReference>
<feature type="transmembrane region" description="Helical" evidence="26">
    <location>
        <begin position="342"/>
        <end position="364"/>
    </location>
</feature>
<evidence type="ECO:0000256" key="10">
    <source>
        <dbReference type="ARBA" id="ARBA00022729"/>
    </source>
</evidence>
<evidence type="ECO:0000256" key="16">
    <source>
        <dbReference type="ARBA" id="ARBA00023053"/>
    </source>
</evidence>
<dbReference type="GO" id="GO:0006874">
    <property type="term" value="P:intracellular calcium ion homeostasis"/>
    <property type="evidence" value="ECO:0007669"/>
    <property type="project" value="TreeGrafter"/>
</dbReference>
<feature type="transmembrane region" description="Helical" evidence="26">
    <location>
        <begin position="187"/>
        <end position="206"/>
    </location>
</feature>
<dbReference type="FunFam" id="1.20.1420.30:FF:000015">
    <property type="entry name" value="sodium/potassium/calcium exchanger 5 isoform X2"/>
    <property type="match status" value="1"/>
</dbReference>
<evidence type="ECO:0000256" key="9">
    <source>
        <dbReference type="ARBA" id="ARBA00022692"/>
    </source>
</evidence>
<evidence type="ECO:0000256" key="25">
    <source>
        <dbReference type="SAM" id="MobiDB-lite"/>
    </source>
</evidence>
<feature type="domain" description="Sodium/calcium exchanger membrane region" evidence="27">
    <location>
        <begin position="410"/>
        <end position="552"/>
    </location>
</feature>
<dbReference type="GO" id="GO:0005886">
    <property type="term" value="C:plasma membrane"/>
    <property type="evidence" value="ECO:0007669"/>
    <property type="project" value="TreeGrafter"/>
</dbReference>
<keyword evidence="4" id="KW-0813">Transport</keyword>
<evidence type="ECO:0000259" key="27">
    <source>
        <dbReference type="Pfam" id="PF01699"/>
    </source>
</evidence>
<feature type="domain" description="Sodium/calcium exchanger membrane region" evidence="27">
    <location>
        <begin position="71"/>
        <end position="230"/>
    </location>
</feature>
<evidence type="ECO:0000256" key="17">
    <source>
        <dbReference type="ARBA" id="ARBA00023065"/>
    </source>
</evidence>
<keyword evidence="11" id="KW-0106">Calcium</keyword>
<evidence type="ECO:0000256" key="21">
    <source>
        <dbReference type="ARBA" id="ARBA00058187"/>
    </source>
</evidence>
<protein>
    <recommendedName>
        <fullName evidence="22">Sodium/potassium/calcium exchanger 5</fullName>
    </recommendedName>
    <alternativeName>
        <fullName evidence="23">Na(+)/K(+)/Ca(2+)-exchange protein 5</fullName>
    </alternativeName>
    <alternativeName>
        <fullName evidence="24">Solute carrier family 24 member 5</fullName>
    </alternativeName>
</protein>
<keyword evidence="13" id="KW-0630">Potassium</keyword>
<evidence type="ECO:0000256" key="12">
    <source>
        <dbReference type="ARBA" id="ARBA00022847"/>
    </source>
</evidence>
<evidence type="ECO:0000256" key="20">
    <source>
        <dbReference type="ARBA" id="ARBA00033627"/>
    </source>
</evidence>
<feature type="transmembrane region" description="Helical" evidence="26">
    <location>
        <begin position="64"/>
        <end position="84"/>
    </location>
</feature>
<evidence type="ECO:0000256" key="22">
    <source>
        <dbReference type="ARBA" id="ARBA00069887"/>
    </source>
</evidence>
<keyword evidence="10" id="KW-0732">Signal</keyword>
<dbReference type="InterPro" id="IPR004481">
    <property type="entry name" value="K/Na/Ca-exchanger"/>
</dbReference>
<evidence type="ECO:0000256" key="3">
    <source>
        <dbReference type="ARBA" id="ARBA00005364"/>
    </source>
</evidence>